<dbReference type="OrthoDB" id="10061469at2759"/>
<name>A0A4C1SSG8_EUMVA</name>
<dbReference type="GO" id="GO:0005634">
    <property type="term" value="C:nucleus"/>
    <property type="evidence" value="ECO:0007669"/>
    <property type="project" value="TreeGrafter"/>
</dbReference>
<keyword evidence="4" id="KW-1185">Reference proteome</keyword>
<reference evidence="3 4" key="1">
    <citation type="journal article" date="2019" name="Commun. Biol.">
        <title>The bagworm genome reveals a unique fibroin gene that provides high tensile strength.</title>
        <authorList>
            <person name="Kono N."/>
            <person name="Nakamura H."/>
            <person name="Ohtoshi R."/>
            <person name="Tomita M."/>
            <person name="Numata K."/>
            <person name="Arakawa K."/>
        </authorList>
    </citation>
    <scope>NUCLEOTIDE SEQUENCE [LARGE SCALE GENOMIC DNA]</scope>
</reference>
<organism evidence="3 4">
    <name type="scientific">Eumeta variegata</name>
    <name type="common">Bagworm moth</name>
    <name type="synonym">Eumeta japonica</name>
    <dbReference type="NCBI Taxonomy" id="151549"/>
    <lineage>
        <taxon>Eukaryota</taxon>
        <taxon>Metazoa</taxon>
        <taxon>Ecdysozoa</taxon>
        <taxon>Arthropoda</taxon>
        <taxon>Hexapoda</taxon>
        <taxon>Insecta</taxon>
        <taxon>Pterygota</taxon>
        <taxon>Neoptera</taxon>
        <taxon>Endopterygota</taxon>
        <taxon>Lepidoptera</taxon>
        <taxon>Glossata</taxon>
        <taxon>Ditrysia</taxon>
        <taxon>Tineoidea</taxon>
        <taxon>Psychidae</taxon>
        <taxon>Oiketicinae</taxon>
        <taxon>Eumeta</taxon>
    </lineage>
</organism>
<dbReference type="STRING" id="151549.A0A4C1SSG8"/>
<dbReference type="SUPFAM" id="SSF88723">
    <property type="entry name" value="PIN domain-like"/>
    <property type="match status" value="1"/>
</dbReference>
<accession>A0A4C1SSG8</accession>
<evidence type="ECO:0000313" key="3">
    <source>
        <dbReference type="EMBL" id="GBP04277.1"/>
    </source>
</evidence>
<dbReference type="PANTHER" id="PTHR15976:SF16">
    <property type="entry name" value="ASTEROID DOMAIN-CONTAINING PROTEIN"/>
    <property type="match status" value="1"/>
</dbReference>
<evidence type="ECO:0000313" key="4">
    <source>
        <dbReference type="Proteomes" id="UP000299102"/>
    </source>
</evidence>
<dbReference type="AlphaFoldDB" id="A0A4C1SSG8"/>
<proteinExistence type="inferred from homology"/>
<dbReference type="InterPro" id="IPR026784">
    <property type="entry name" value="Coact_PPARg"/>
</dbReference>
<comment type="similarity">
    <text evidence="1">Belongs to the constitutive coactivator of PPAR-gamma family.</text>
</comment>
<dbReference type="PANTHER" id="PTHR15976">
    <property type="entry name" value="CONSTITUTIVE COACTIVATOR OF PEROXISOME PROLIFERATOR-ACTIVATED RECEPTOR GAMMA"/>
    <property type="match status" value="1"/>
</dbReference>
<feature type="compositionally biased region" description="Basic residues" evidence="2">
    <location>
        <begin position="264"/>
        <end position="274"/>
    </location>
</feature>
<evidence type="ECO:0000256" key="1">
    <source>
        <dbReference type="ARBA" id="ARBA00009495"/>
    </source>
</evidence>
<dbReference type="InterPro" id="IPR029060">
    <property type="entry name" value="PIN-like_dom_sf"/>
</dbReference>
<dbReference type="EMBL" id="BGZK01000013">
    <property type="protein sequence ID" value="GBP04277.1"/>
    <property type="molecule type" value="Genomic_DNA"/>
</dbReference>
<comment type="caution">
    <text evidence="3">The sequence shown here is derived from an EMBL/GenBank/DDBJ whole genome shotgun (WGS) entry which is preliminary data.</text>
</comment>
<dbReference type="Proteomes" id="UP000299102">
    <property type="component" value="Unassembled WGS sequence"/>
</dbReference>
<dbReference type="Gene3D" id="3.40.50.1010">
    <property type="entry name" value="5'-nuclease"/>
    <property type="match status" value="1"/>
</dbReference>
<gene>
    <name evidence="3" type="primary">fam120a</name>
    <name evidence="3" type="ORF">EVAR_6502_1</name>
</gene>
<protein>
    <submittedName>
        <fullName evidence="3">Constitutive coactivator of PPAR-gamma-like protein 1 homolog</fullName>
    </submittedName>
</protein>
<sequence>MGIQDLQTFLESEGVGVDLFRIARNQTNGLRLVLDAEGCLDRLYGGYFSDWACGGQWARCVQFLTTLASALAEHQVSVCVCFNGAHPTPPVSPQYWIQTQAAYRQRVNSVLRHIITKGTPPPKVWWVPPMGLQSCLRTALRYLNIPISSLETKEYMVHELPKILDVPQDRLCLAAALLGGTILSEMSLTDFYKRIGVIQKKTPPETLIKNVCQYVRELQSSDIDNACIEIFGDLNDLRAAKLKQAVQYYHNGTKEGFLKYRTATGRRPKTSKKNQKPENNNSNFVDLDTTKLATESSEHEQKGLEDYKIATANASLNADFSVEKQTQDINNVLSSLSLDNRDDIKQQTVKSSEKQDKLVTGKESRQIINNKASEYEDNCPPAPAEVLRTCGERHARGLMHPQMLSILTHRQITLPVLMEDDSHREIPSIHHFYRPIRQNVYAILYNMHHHRFMAQKAKEEGTTSTISIEKPCTVQVAEWIYSRMNPGKSPELVPGVMLDWPVPTVQRLWFGSAAKRRKQKKIEEMKRKKSAKHVYKINEPE</sequence>
<feature type="region of interest" description="Disordered" evidence="2">
    <location>
        <begin position="519"/>
        <end position="541"/>
    </location>
</feature>
<evidence type="ECO:0000256" key="2">
    <source>
        <dbReference type="SAM" id="MobiDB-lite"/>
    </source>
</evidence>
<feature type="region of interest" description="Disordered" evidence="2">
    <location>
        <begin position="261"/>
        <end position="289"/>
    </location>
</feature>